<dbReference type="OrthoDB" id="73875at2759"/>
<name>A0A5C7IAL7_9ROSI</name>
<evidence type="ECO:0000256" key="3">
    <source>
        <dbReference type="SAM" id="SignalP"/>
    </source>
</evidence>
<protein>
    <recommendedName>
        <fullName evidence="4">GH18 domain-containing protein</fullName>
    </recommendedName>
</protein>
<dbReference type="GO" id="GO:0004568">
    <property type="term" value="F:chitinase activity"/>
    <property type="evidence" value="ECO:0007669"/>
    <property type="project" value="TreeGrafter"/>
</dbReference>
<dbReference type="PANTHER" id="PTHR11177">
    <property type="entry name" value="CHITINASE"/>
    <property type="match status" value="1"/>
</dbReference>
<evidence type="ECO:0000256" key="1">
    <source>
        <dbReference type="SAM" id="MobiDB-lite"/>
    </source>
</evidence>
<evidence type="ECO:0000313" key="6">
    <source>
        <dbReference type="Proteomes" id="UP000323000"/>
    </source>
</evidence>
<dbReference type="GO" id="GO:0005975">
    <property type="term" value="P:carbohydrate metabolic process"/>
    <property type="evidence" value="ECO:0007669"/>
    <property type="project" value="InterPro"/>
</dbReference>
<dbReference type="GO" id="GO:0006032">
    <property type="term" value="P:chitin catabolic process"/>
    <property type="evidence" value="ECO:0007669"/>
    <property type="project" value="TreeGrafter"/>
</dbReference>
<dbReference type="InterPro" id="IPR017853">
    <property type="entry name" value="GH"/>
</dbReference>
<feature type="region of interest" description="Disordered" evidence="1">
    <location>
        <begin position="477"/>
        <end position="515"/>
    </location>
</feature>
<evidence type="ECO:0000259" key="4">
    <source>
        <dbReference type="PROSITE" id="PS51910"/>
    </source>
</evidence>
<sequence length="515" mass="57923">MVSKTIIVLISLIFLVISLEFRPSNAQTRIRVGYYWYEQDSSFLLSDINSTLFTHLVCGFASVNSTTNQLYVSSSDEKYMSIFTNTVKQKNPSVTTLLTIGSGTGKLTYSSMLMSNSTFRKSFIESSIRLARLYGFQGLDIWWISSDIISLDMINIIVLLQEWRAAIVSEARNSNKSQLILTAMANSSPNLGSGSYPIGSFRKYLDWVHIMSSEYTNPEETYFTGAHAALYNPTTNVNTDHGLTSWINTGLSANKLVLCLPFYGFAWTLVNPRNNGVGAPATGPAITEDGAMTYKSIKNYIKKSRANNVSYAKEKGLLGYFVWQISYDDKWVLSQAAADQERSNFLHQKDNKQLRQVLVIVFTTAAAILLISFVIYFSFLKKLKLIGRVNFARESKNIKYYPAAAGDFNSNAHELWKDGRGMEFLDPSLDDLHSTCKKMRCLQIALLCVQEIPNDRPNMLEVSSMLKNETKYVKIPKKPAFSKQTNEDEEQNDESTSKPELCSVSDAPFTEVLAR</sequence>
<keyword evidence="2" id="KW-0472">Membrane</keyword>
<feature type="transmembrane region" description="Helical" evidence="2">
    <location>
        <begin position="357"/>
        <end position="379"/>
    </location>
</feature>
<dbReference type="InterPro" id="IPR001223">
    <property type="entry name" value="Glyco_hydro18_cat"/>
</dbReference>
<dbReference type="Proteomes" id="UP000323000">
    <property type="component" value="Chromosome 3"/>
</dbReference>
<dbReference type="InterPro" id="IPR029070">
    <property type="entry name" value="Chitinase_insertion_sf"/>
</dbReference>
<dbReference type="PANTHER" id="PTHR11177:SF362">
    <property type="entry name" value="CLASS V CHITINASE-LIKE"/>
    <property type="match status" value="1"/>
</dbReference>
<reference evidence="6" key="1">
    <citation type="journal article" date="2019" name="Gigascience">
        <title>De novo genome assembly of the endangered Acer yangbiense, a plant species with extremely small populations endemic to Yunnan Province, China.</title>
        <authorList>
            <person name="Yang J."/>
            <person name="Wariss H.M."/>
            <person name="Tao L."/>
            <person name="Zhang R."/>
            <person name="Yun Q."/>
            <person name="Hollingsworth P."/>
            <person name="Dao Z."/>
            <person name="Luo G."/>
            <person name="Guo H."/>
            <person name="Ma Y."/>
            <person name="Sun W."/>
        </authorList>
    </citation>
    <scope>NUCLEOTIDE SEQUENCE [LARGE SCALE GENOMIC DNA]</scope>
    <source>
        <strain evidence="6">cv. Malutang</strain>
    </source>
</reference>
<gene>
    <name evidence="5" type="ORF">EZV62_007655</name>
</gene>
<keyword evidence="3" id="KW-0732">Signal</keyword>
<dbReference type="Gene3D" id="3.20.20.80">
    <property type="entry name" value="Glycosidases"/>
    <property type="match status" value="1"/>
</dbReference>
<dbReference type="Gene3D" id="1.10.510.10">
    <property type="entry name" value="Transferase(Phosphotransferase) domain 1"/>
    <property type="match status" value="1"/>
</dbReference>
<dbReference type="InterPro" id="IPR011583">
    <property type="entry name" value="Chitinase_II/V-like_cat"/>
</dbReference>
<feature type="domain" description="GH18" evidence="4">
    <location>
        <begin position="30"/>
        <end position="344"/>
    </location>
</feature>
<dbReference type="InterPro" id="IPR050314">
    <property type="entry name" value="Glycosyl_Hydrlase_18"/>
</dbReference>
<dbReference type="SUPFAM" id="SSF51445">
    <property type="entry name" value="(Trans)glycosidases"/>
    <property type="match status" value="1"/>
</dbReference>
<dbReference type="PROSITE" id="PS51910">
    <property type="entry name" value="GH18_2"/>
    <property type="match status" value="1"/>
</dbReference>
<dbReference type="SMART" id="SM00636">
    <property type="entry name" value="Glyco_18"/>
    <property type="match status" value="1"/>
</dbReference>
<keyword evidence="2" id="KW-0812">Transmembrane</keyword>
<comment type="caution">
    <text evidence="5">The sequence shown here is derived from an EMBL/GenBank/DDBJ whole genome shotgun (WGS) entry which is preliminary data.</text>
</comment>
<organism evidence="5 6">
    <name type="scientific">Acer yangbiense</name>
    <dbReference type="NCBI Taxonomy" id="1000413"/>
    <lineage>
        <taxon>Eukaryota</taxon>
        <taxon>Viridiplantae</taxon>
        <taxon>Streptophyta</taxon>
        <taxon>Embryophyta</taxon>
        <taxon>Tracheophyta</taxon>
        <taxon>Spermatophyta</taxon>
        <taxon>Magnoliopsida</taxon>
        <taxon>eudicotyledons</taxon>
        <taxon>Gunneridae</taxon>
        <taxon>Pentapetalae</taxon>
        <taxon>rosids</taxon>
        <taxon>malvids</taxon>
        <taxon>Sapindales</taxon>
        <taxon>Sapindaceae</taxon>
        <taxon>Hippocastanoideae</taxon>
        <taxon>Acereae</taxon>
        <taxon>Acer</taxon>
    </lineage>
</organism>
<dbReference type="Gene3D" id="3.10.50.10">
    <property type="match status" value="1"/>
</dbReference>
<proteinExistence type="predicted"/>
<dbReference type="SUPFAM" id="SSF54556">
    <property type="entry name" value="Chitinase insertion domain"/>
    <property type="match status" value="1"/>
</dbReference>
<evidence type="ECO:0000313" key="5">
    <source>
        <dbReference type="EMBL" id="TXG66380.1"/>
    </source>
</evidence>
<feature type="chain" id="PRO_5022687160" description="GH18 domain-containing protein" evidence="3">
    <location>
        <begin position="27"/>
        <end position="515"/>
    </location>
</feature>
<feature type="signal peptide" evidence="3">
    <location>
        <begin position="1"/>
        <end position="26"/>
    </location>
</feature>
<evidence type="ECO:0000256" key="2">
    <source>
        <dbReference type="SAM" id="Phobius"/>
    </source>
</evidence>
<dbReference type="GO" id="GO:0008061">
    <property type="term" value="F:chitin binding"/>
    <property type="evidence" value="ECO:0007669"/>
    <property type="project" value="InterPro"/>
</dbReference>
<keyword evidence="6" id="KW-1185">Reference proteome</keyword>
<accession>A0A5C7IAL7</accession>
<dbReference type="AlphaFoldDB" id="A0A5C7IAL7"/>
<keyword evidence="2" id="KW-1133">Transmembrane helix</keyword>
<dbReference type="Pfam" id="PF00704">
    <property type="entry name" value="Glyco_hydro_18"/>
    <property type="match status" value="1"/>
</dbReference>
<dbReference type="GO" id="GO:0005576">
    <property type="term" value="C:extracellular region"/>
    <property type="evidence" value="ECO:0007669"/>
    <property type="project" value="TreeGrafter"/>
</dbReference>
<dbReference type="EMBL" id="VAHF01000003">
    <property type="protein sequence ID" value="TXG66380.1"/>
    <property type="molecule type" value="Genomic_DNA"/>
</dbReference>